<protein>
    <submittedName>
        <fullName evidence="1">Uncharacterized protein</fullName>
    </submittedName>
</protein>
<reference evidence="1 2" key="1">
    <citation type="journal article" date="2018" name="Sci. Rep.">
        <title>Genomic signatures of local adaptation to the degree of environmental predictability in rotifers.</title>
        <authorList>
            <person name="Franch-Gras L."/>
            <person name="Hahn C."/>
            <person name="Garcia-Roger E.M."/>
            <person name="Carmona M.J."/>
            <person name="Serra M."/>
            <person name="Gomez A."/>
        </authorList>
    </citation>
    <scope>NUCLEOTIDE SEQUENCE [LARGE SCALE GENOMIC DNA]</scope>
    <source>
        <strain evidence="1">HYR1</strain>
    </source>
</reference>
<dbReference type="AlphaFoldDB" id="A0A3M7RKY2"/>
<name>A0A3M7RKY2_BRAPC</name>
<dbReference type="EMBL" id="REGN01003155">
    <property type="protein sequence ID" value="RNA24233.1"/>
    <property type="molecule type" value="Genomic_DNA"/>
</dbReference>
<accession>A0A3M7RKY2</accession>
<evidence type="ECO:0000313" key="2">
    <source>
        <dbReference type="Proteomes" id="UP000276133"/>
    </source>
</evidence>
<keyword evidence="2" id="KW-1185">Reference proteome</keyword>
<gene>
    <name evidence="1" type="ORF">BpHYR1_049814</name>
</gene>
<comment type="caution">
    <text evidence="1">The sequence shown here is derived from an EMBL/GenBank/DDBJ whole genome shotgun (WGS) entry which is preliminary data.</text>
</comment>
<evidence type="ECO:0000313" key="1">
    <source>
        <dbReference type="EMBL" id="RNA24233.1"/>
    </source>
</evidence>
<organism evidence="1 2">
    <name type="scientific">Brachionus plicatilis</name>
    <name type="common">Marine rotifer</name>
    <name type="synonym">Brachionus muelleri</name>
    <dbReference type="NCBI Taxonomy" id="10195"/>
    <lineage>
        <taxon>Eukaryota</taxon>
        <taxon>Metazoa</taxon>
        <taxon>Spiralia</taxon>
        <taxon>Gnathifera</taxon>
        <taxon>Rotifera</taxon>
        <taxon>Eurotatoria</taxon>
        <taxon>Monogononta</taxon>
        <taxon>Pseudotrocha</taxon>
        <taxon>Ploima</taxon>
        <taxon>Brachionidae</taxon>
        <taxon>Brachionus</taxon>
    </lineage>
</organism>
<sequence>MTDSPKRLRNRAIPRINNLMYSTDTMFLLEIDNLIEGSIDVMKKTILEF</sequence>
<proteinExistence type="predicted"/>
<dbReference type="Proteomes" id="UP000276133">
    <property type="component" value="Unassembled WGS sequence"/>
</dbReference>